<name>A0A0G4NPQ4_VERLO</name>
<reference evidence="3" key="1">
    <citation type="submission" date="2015-05" db="EMBL/GenBank/DDBJ databases">
        <authorList>
            <person name="Fogelqvist Johan"/>
        </authorList>
    </citation>
    <scope>NUCLEOTIDE SEQUENCE [LARGE SCALE GENOMIC DNA]</scope>
</reference>
<evidence type="ECO:0000256" key="1">
    <source>
        <dbReference type="SAM" id="MobiDB-lite"/>
    </source>
</evidence>
<accession>A0A0G4NPQ4</accession>
<gene>
    <name evidence="2" type="ORF">BN1723_020548</name>
</gene>
<sequence length="86" mass="9264">GRLRHVRRGAHCLHPARHGGNSRPRSRGELDGQLGEALLGARRAPRRVMGRAHCAAAAAVPAGVLPHRVQHGLHRRAHELHALVGV</sequence>
<proteinExistence type="predicted"/>
<feature type="region of interest" description="Disordered" evidence="1">
    <location>
        <begin position="1"/>
        <end position="31"/>
    </location>
</feature>
<protein>
    <submittedName>
        <fullName evidence="2">Uncharacterized protein</fullName>
    </submittedName>
</protein>
<feature type="compositionally biased region" description="Basic residues" evidence="1">
    <location>
        <begin position="1"/>
        <end position="17"/>
    </location>
</feature>
<feature type="non-terminal residue" evidence="2">
    <location>
        <position position="1"/>
    </location>
</feature>
<organism evidence="2 3">
    <name type="scientific">Verticillium longisporum</name>
    <name type="common">Verticillium dahliae var. longisporum</name>
    <dbReference type="NCBI Taxonomy" id="100787"/>
    <lineage>
        <taxon>Eukaryota</taxon>
        <taxon>Fungi</taxon>
        <taxon>Dikarya</taxon>
        <taxon>Ascomycota</taxon>
        <taxon>Pezizomycotina</taxon>
        <taxon>Sordariomycetes</taxon>
        <taxon>Hypocreomycetidae</taxon>
        <taxon>Glomerellales</taxon>
        <taxon>Plectosphaerellaceae</taxon>
        <taxon>Verticillium</taxon>
    </lineage>
</organism>
<evidence type="ECO:0000313" key="3">
    <source>
        <dbReference type="Proteomes" id="UP000045706"/>
    </source>
</evidence>
<dbReference type="EMBL" id="CVQI01037509">
    <property type="protein sequence ID" value="CRK48445.1"/>
    <property type="molecule type" value="Genomic_DNA"/>
</dbReference>
<dbReference type="AlphaFoldDB" id="A0A0G4NPQ4"/>
<evidence type="ECO:0000313" key="2">
    <source>
        <dbReference type="EMBL" id="CRK48445.1"/>
    </source>
</evidence>
<dbReference type="Proteomes" id="UP000045706">
    <property type="component" value="Unassembled WGS sequence"/>
</dbReference>